<accession>B0NKT7</accession>
<evidence type="ECO:0000313" key="2">
    <source>
        <dbReference type="Proteomes" id="UP000004713"/>
    </source>
</evidence>
<comment type="caution">
    <text evidence="1">The sequence shown here is derived from an EMBL/GenBank/DDBJ whole genome shotgun (WGS) entry which is preliminary data.</text>
</comment>
<protein>
    <submittedName>
        <fullName evidence="1">Uncharacterized protein</fullName>
    </submittedName>
</protein>
<dbReference type="EMBL" id="ABFZ02000010">
    <property type="protein sequence ID" value="EDS16946.1"/>
    <property type="molecule type" value="Genomic_DNA"/>
</dbReference>
<proteinExistence type="predicted"/>
<sequence>MFVGTIILHIKLNIKELIIKGYDAVPNDNQHIWACHLIIPS</sequence>
<evidence type="ECO:0000313" key="1">
    <source>
        <dbReference type="EMBL" id="EDS16946.1"/>
    </source>
</evidence>
<organism evidence="1 2">
    <name type="scientific">Bacteroides stercoris ATCC 43183</name>
    <dbReference type="NCBI Taxonomy" id="449673"/>
    <lineage>
        <taxon>Bacteria</taxon>
        <taxon>Pseudomonadati</taxon>
        <taxon>Bacteroidota</taxon>
        <taxon>Bacteroidia</taxon>
        <taxon>Bacteroidales</taxon>
        <taxon>Bacteroidaceae</taxon>
        <taxon>Bacteroides</taxon>
    </lineage>
</organism>
<reference evidence="1 2" key="1">
    <citation type="submission" date="2007-11" db="EMBL/GenBank/DDBJ databases">
        <title>Draft genome sequence of Bacteroides stercoris(ATCC 43183).</title>
        <authorList>
            <person name="Sudarsanam P."/>
            <person name="Ley R."/>
            <person name="Guruge J."/>
            <person name="Turnbaugh P.J."/>
            <person name="Mahowald M."/>
            <person name="Liep D."/>
            <person name="Gordon J."/>
        </authorList>
    </citation>
    <scope>NUCLEOTIDE SEQUENCE [LARGE SCALE GENOMIC DNA]</scope>
    <source>
        <strain evidence="1 2">ATCC 43183</strain>
    </source>
</reference>
<name>B0NKT7_BACSE</name>
<gene>
    <name evidence="1" type="ORF">BACSTE_00069</name>
</gene>
<dbReference type="AlphaFoldDB" id="B0NKT7"/>
<dbReference type="Proteomes" id="UP000004713">
    <property type="component" value="Unassembled WGS sequence"/>
</dbReference>
<reference evidence="1 2" key="2">
    <citation type="submission" date="2007-11" db="EMBL/GenBank/DDBJ databases">
        <authorList>
            <person name="Fulton L."/>
            <person name="Clifton S."/>
            <person name="Fulton B."/>
            <person name="Xu J."/>
            <person name="Minx P."/>
            <person name="Pepin K.H."/>
            <person name="Johnson M."/>
            <person name="Thiruvilangam P."/>
            <person name="Bhonagiri V."/>
            <person name="Nash W.E."/>
            <person name="Mardis E.R."/>
            <person name="Wilson R.K."/>
        </authorList>
    </citation>
    <scope>NUCLEOTIDE SEQUENCE [LARGE SCALE GENOMIC DNA]</scope>
    <source>
        <strain evidence="1 2">ATCC 43183</strain>
    </source>
</reference>
<dbReference type="HOGENOM" id="CLU_3266019_0_0_10"/>